<evidence type="ECO:0000313" key="3">
    <source>
        <dbReference type="Proteomes" id="UP000484076"/>
    </source>
</evidence>
<feature type="chain" id="PRO_5036442980" description="DUF4384 domain-containing protein" evidence="1">
    <location>
        <begin position="26"/>
        <end position="490"/>
    </location>
</feature>
<accession>A0A8X8H6Q1</accession>
<dbReference type="EMBL" id="WHUT02000020">
    <property type="protein sequence ID" value="NUB46733.1"/>
    <property type="molecule type" value="Genomic_DNA"/>
</dbReference>
<evidence type="ECO:0000256" key="1">
    <source>
        <dbReference type="SAM" id="SignalP"/>
    </source>
</evidence>
<protein>
    <recommendedName>
        <fullName evidence="4">DUF4384 domain-containing protein</fullName>
    </recommendedName>
</protein>
<sequence length="490" mass="51422">MTILFHAARSATLALGLLIAVPAVADPAGEAELAQQLTAGTPQGAIRLGARIVLVPPQADASPIATDALEATMSRVALEFKNALSNKPEILAASSDLRQTLETTLAREGLDGWTKAVTTLVRQSADFALVGSAGLVDGKLTLELALLSMQDGSVLARTQGVPIDAPADQAADPEGGIASAVQKLLKAAPQARPEIVLMPFADGATGIPNLEVGAYLADIVEDAWLEAANTQTAMLVDAPPPQVIRDTKAMDAIALSGRIWLIDQNRTRLVLTLMSAGISLATQVVDISIVELPADLRERLDPKALGGGGGFSAVRALLGGQSPARLQMEVVGGSSPVFEVCETLDPDAIQTCDTLRLTVTADESGDLLCFSLGDDLEFSLLIPNDLYGPVRLEPRLPLVVPQGLLSVDGSIGDPVWYAYGPPAMTLVGCLLYRQIDAPLLATLTEWSGGRLPEGDARTLGNLLKRSNPRASAEAVVQIIDADSMSRFRRD</sequence>
<dbReference type="AlphaFoldDB" id="A0A8X8H6Q1"/>
<dbReference type="RefSeq" id="WP_152828734.1">
    <property type="nucleotide sequence ID" value="NZ_WHUT02000020.1"/>
</dbReference>
<keyword evidence="3" id="KW-1185">Reference proteome</keyword>
<name>A0A8X8H6Q1_9RHOB</name>
<proteinExistence type="predicted"/>
<evidence type="ECO:0000313" key="2">
    <source>
        <dbReference type="EMBL" id="NUB46733.1"/>
    </source>
</evidence>
<dbReference type="Proteomes" id="UP000484076">
    <property type="component" value="Unassembled WGS sequence"/>
</dbReference>
<evidence type="ECO:0008006" key="4">
    <source>
        <dbReference type="Google" id="ProtNLM"/>
    </source>
</evidence>
<comment type="caution">
    <text evidence="2">The sequence shown here is derived from an EMBL/GenBank/DDBJ whole genome shotgun (WGS) entry which is preliminary data.</text>
</comment>
<reference evidence="2" key="1">
    <citation type="submission" date="2020-05" db="EMBL/GenBank/DDBJ databases">
        <title>Fertoebacter nigrum gen. nov., sp. nov., a new member of the family Rhodobacteraceae.</title>
        <authorList>
            <person name="Szuroczki S."/>
            <person name="Abbaszade G."/>
            <person name="Buni D."/>
            <person name="Schumann P."/>
            <person name="Toth E."/>
        </authorList>
    </citation>
    <scope>NUCLEOTIDE SEQUENCE</scope>
    <source>
        <strain evidence="2">RG-N-1a</strain>
    </source>
</reference>
<feature type="signal peptide" evidence="1">
    <location>
        <begin position="1"/>
        <end position="25"/>
    </location>
</feature>
<keyword evidence="1" id="KW-0732">Signal</keyword>
<organism evidence="2 3">
    <name type="scientific">Fertoeibacter niger</name>
    <dbReference type="NCBI Taxonomy" id="2656921"/>
    <lineage>
        <taxon>Bacteria</taxon>
        <taxon>Pseudomonadati</taxon>
        <taxon>Pseudomonadota</taxon>
        <taxon>Alphaproteobacteria</taxon>
        <taxon>Rhodobacterales</taxon>
        <taxon>Paracoccaceae</taxon>
        <taxon>Fertoeibacter</taxon>
    </lineage>
</organism>
<gene>
    <name evidence="2" type="ORF">GEU84_020275</name>
</gene>